<accession>A0ABR2KNU7</accession>
<gene>
    <name evidence="2" type="ORF">M9Y10_029826</name>
</gene>
<organism evidence="2 3">
    <name type="scientific">Tritrichomonas musculus</name>
    <dbReference type="NCBI Taxonomy" id="1915356"/>
    <lineage>
        <taxon>Eukaryota</taxon>
        <taxon>Metamonada</taxon>
        <taxon>Parabasalia</taxon>
        <taxon>Tritrichomonadida</taxon>
        <taxon>Tritrichomonadidae</taxon>
        <taxon>Tritrichomonas</taxon>
    </lineage>
</organism>
<feature type="compositionally biased region" description="Basic and acidic residues" evidence="1">
    <location>
        <begin position="193"/>
        <end position="204"/>
    </location>
</feature>
<feature type="region of interest" description="Disordered" evidence="1">
    <location>
        <begin position="60"/>
        <end position="84"/>
    </location>
</feature>
<evidence type="ECO:0000313" key="3">
    <source>
        <dbReference type="Proteomes" id="UP001470230"/>
    </source>
</evidence>
<proteinExistence type="predicted"/>
<evidence type="ECO:0000313" key="2">
    <source>
        <dbReference type="EMBL" id="KAK8892587.1"/>
    </source>
</evidence>
<protein>
    <submittedName>
        <fullName evidence="2">Uncharacterized protein</fullName>
    </submittedName>
</protein>
<name>A0ABR2KNU7_9EUKA</name>
<comment type="caution">
    <text evidence="2">The sequence shown here is derived from an EMBL/GenBank/DDBJ whole genome shotgun (WGS) entry which is preliminary data.</text>
</comment>
<evidence type="ECO:0000256" key="1">
    <source>
        <dbReference type="SAM" id="MobiDB-lite"/>
    </source>
</evidence>
<reference evidence="2 3" key="1">
    <citation type="submission" date="2024-04" db="EMBL/GenBank/DDBJ databases">
        <title>Tritrichomonas musculus Genome.</title>
        <authorList>
            <person name="Alves-Ferreira E."/>
            <person name="Grigg M."/>
            <person name="Lorenzi H."/>
            <person name="Galac M."/>
        </authorList>
    </citation>
    <scope>NUCLEOTIDE SEQUENCE [LARGE SCALE GENOMIC DNA]</scope>
    <source>
        <strain evidence="2 3">EAF2021</strain>
    </source>
</reference>
<dbReference type="Proteomes" id="UP001470230">
    <property type="component" value="Unassembled WGS sequence"/>
</dbReference>
<dbReference type="EMBL" id="JAPFFF010000004">
    <property type="protein sequence ID" value="KAK8892587.1"/>
    <property type="molecule type" value="Genomic_DNA"/>
</dbReference>
<feature type="region of interest" description="Disordered" evidence="1">
    <location>
        <begin position="176"/>
        <end position="221"/>
    </location>
</feature>
<keyword evidence="3" id="KW-1185">Reference proteome</keyword>
<sequence length="221" mass="26486">MFQFFNIPRANYRYYKPTIYLQRYDPIESYLLNAIKRAEEYEKLKSLYYQTLVQQQRKQDEKAKCDENQPINNDTPKDDSKSVSNPKPFYYLESYSHFDGEKIVEERKEQKVDSDGNIHNSLKRRLGDRWYETEQIKDKEGKTTVKESWHNVSEEDVDNFKEEWLTKSGCRLQLKEEADDKSTVTNETETETVENKDIESRDEIENQNDQQTEYVDNSKPE</sequence>